<evidence type="ECO:0000313" key="4">
    <source>
        <dbReference type="Proteomes" id="UP000279236"/>
    </source>
</evidence>
<name>A0A427XR25_9TREE</name>
<dbReference type="RefSeq" id="XP_028476051.1">
    <property type="nucleotide sequence ID" value="XM_028624077.1"/>
</dbReference>
<proteinExistence type="predicted"/>
<evidence type="ECO:0000259" key="2">
    <source>
        <dbReference type="Pfam" id="PF04248"/>
    </source>
</evidence>
<dbReference type="PANTHER" id="PTHR34310">
    <property type="entry name" value="DUF427 DOMAIN PROTEIN (AFU_ORTHOLOGUE AFUA_3G02220)"/>
    <property type="match status" value="1"/>
</dbReference>
<reference evidence="3 4" key="1">
    <citation type="submission" date="2018-11" db="EMBL/GenBank/DDBJ databases">
        <title>Genome sequence of Apiotrichum porosum DSM 27194.</title>
        <authorList>
            <person name="Aliyu H."/>
            <person name="Gorte O."/>
            <person name="Ochsenreither K."/>
        </authorList>
    </citation>
    <scope>NUCLEOTIDE SEQUENCE [LARGE SCALE GENOMIC DNA]</scope>
    <source>
        <strain evidence="3 4">DSM 27194</strain>
    </source>
</reference>
<evidence type="ECO:0000256" key="1">
    <source>
        <dbReference type="SAM" id="MobiDB-lite"/>
    </source>
</evidence>
<sequence>MSLPQFTHPDSTIPKLPESSTSVVRRPTKFDHFTFEPSSRWVRAIVPGERTCVVDSRHQLLVWEPNSGIPEYAFPLAHVRNDLLVPTTHPEAAKAYWRPKAEVTWFDLVLLHTTIPCAAWKYNRPELEDWISLSWHPATELAWYEEQEEVHTHPRDPHIRVDTVPTHRHIQAVMSGSVLADSADSVALFETTLPTRFYLSRADINWDLLEHVHRRTSCPYKGHCEDYWRLKGGDGSLVAWSYAEPMPQLSSIAGLVAFDSGNVQLLVDGKPFEGPEVWA</sequence>
<feature type="region of interest" description="Disordered" evidence="1">
    <location>
        <begin position="1"/>
        <end position="20"/>
    </location>
</feature>
<feature type="domain" description="DUF427" evidence="2">
    <location>
        <begin position="51"/>
        <end position="126"/>
    </location>
</feature>
<dbReference type="Proteomes" id="UP000279236">
    <property type="component" value="Unassembled WGS sequence"/>
</dbReference>
<dbReference type="EMBL" id="RSCE01000007">
    <property type="protein sequence ID" value="RSH81332.1"/>
    <property type="molecule type" value="Genomic_DNA"/>
</dbReference>
<feature type="domain" description="DUF427" evidence="2">
    <location>
        <begin position="170"/>
        <end position="260"/>
    </location>
</feature>
<comment type="caution">
    <text evidence="3">The sequence shown here is derived from an EMBL/GenBank/DDBJ whole genome shotgun (WGS) entry which is preliminary data.</text>
</comment>
<feature type="compositionally biased region" description="Polar residues" evidence="1">
    <location>
        <begin position="1"/>
        <end position="10"/>
    </location>
</feature>
<dbReference type="STRING" id="105984.A0A427XR25"/>
<dbReference type="Pfam" id="PF04248">
    <property type="entry name" value="NTP_transf_9"/>
    <property type="match status" value="2"/>
</dbReference>
<dbReference type="InterPro" id="IPR038694">
    <property type="entry name" value="DUF427_sf"/>
</dbReference>
<dbReference type="InterPro" id="IPR007361">
    <property type="entry name" value="DUF427"/>
</dbReference>
<dbReference type="OrthoDB" id="2596301at2759"/>
<gene>
    <name evidence="3" type="ORF">EHS24_008775</name>
</gene>
<dbReference type="GeneID" id="39593318"/>
<evidence type="ECO:0000313" key="3">
    <source>
        <dbReference type="EMBL" id="RSH81332.1"/>
    </source>
</evidence>
<accession>A0A427XR25</accession>
<keyword evidence="4" id="KW-1185">Reference proteome</keyword>
<dbReference type="AlphaFoldDB" id="A0A427XR25"/>
<protein>
    <recommendedName>
        <fullName evidence="2">DUF427 domain-containing protein</fullName>
    </recommendedName>
</protein>
<dbReference type="Gene3D" id="2.170.150.40">
    <property type="entry name" value="Domain of unknown function (DUF427)"/>
    <property type="match status" value="2"/>
</dbReference>
<organism evidence="3 4">
    <name type="scientific">Apiotrichum porosum</name>
    <dbReference type="NCBI Taxonomy" id="105984"/>
    <lineage>
        <taxon>Eukaryota</taxon>
        <taxon>Fungi</taxon>
        <taxon>Dikarya</taxon>
        <taxon>Basidiomycota</taxon>
        <taxon>Agaricomycotina</taxon>
        <taxon>Tremellomycetes</taxon>
        <taxon>Trichosporonales</taxon>
        <taxon>Trichosporonaceae</taxon>
        <taxon>Apiotrichum</taxon>
    </lineage>
</organism>
<dbReference type="PANTHER" id="PTHR34310:SF9">
    <property type="entry name" value="BLR5716 PROTEIN"/>
    <property type="match status" value="1"/>
</dbReference>